<dbReference type="EMBL" id="SACK01000009">
    <property type="protein sequence ID" value="RVT98212.1"/>
    <property type="molecule type" value="Genomic_DNA"/>
</dbReference>
<evidence type="ECO:0000313" key="1">
    <source>
        <dbReference type="EMBL" id="RVT98212.1"/>
    </source>
</evidence>
<accession>A0A3S2V6C8</accession>
<dbReference type="Proteomes" id="UP000282759">
    <property type="component" value="Unassembled WGS sequence"/>
</dbReference>
<organism evidence="1 2">
    <name type="scientific">Mucilaginibacter limnophilus</name>
    <dbReference type="NCBI Taxonomy" id="1932778"/>
    <lineage>
        <taxon>Bacteria</taxon>
        <taxon>Pseudomonadati</taxon>
        <taxon>Bacteroidota</taxon>
        <taxon>Sphingobacteriia</taxon>
        <taxon>Sphingobacteriales</taxon>
        <taxon>Sphingobacteriaceae</taxon>
        <taxon>Mucilaginibacter</taxon>
    </lineage>
</organism>
<dbReference type="AlphaFoldDB" id="A0A3S2V6C8"/>
<keyword evidence="2" id="KW-1185">Reference proteome</keyword>
<dbReference type="RefSeq" id="WP_127707429.1">
    <property type="nucleotide sequence ID" value="NZ_SACK01000009.1"/>
</dbReference>
<evidence type="ECO:0000313" key="2">
    <source>
        <dbReference type="Proteomes" id="UP000282759"/>
    </source>
</evidence>
<gene>
    <name evidence="1" type="ORF">EOD41_17730</name>
</gene>
<proteinExistence type="predicted"/>
<name>A0A3S2V6C8_9SPHI</name>
<sequence length="75" mass="8817">MKNFLLVAKLLAVSFTSCKKDKTVPKSHAVKEEELIKAYLLEKKLVLKKIQPLDYITILRIPVQAYTLRHFRYLQ</sequence>
<protein>
    <submittedName>
        <fullName evidence="1">Uncharacterized protein</fullName>
    </submittedName>
</protein>
<reference evidence="1 2" key="1">
    <citation type="submission" date="2019-01" db="EMBL/GenBank/DDBJ databases">
        <authorList>
            <person name="Chen W.-M."/>
        </authorList>
    </citation>
    <scope>NUCLEOTIDE SEQUENCE [LARGE SCALE GENOMIC DNA]</scope>
    <source>
        <strain evidence="1 2">YBJ-36</strain>
    </source>
</reference>
<comment type="caution">
    <text evidence="1">The sequence shown here is derived from an EMBL/GenBank/DDBJ whole genome shotgun (WGS) entry which is preliminary data.</text>
</comment>